<name>A0A6V8HB31_TALPI</name>
<keyword evidence="1" id="KW-0472">Membrane</keyword>
<gene>
    <name evidence="2" type="ORF">TCE0_033f08943</name>
</gene>
<evidence type="ECO:0008006" key="4">
    <source>
        <dbReference type="Google" id="ProtNLM"/>
    </source>
</evidence>
<keyword evidence="1" id="KW-0812">Transmembrane</keyword>
<feature type="transmembrane region" description="Helical" evidence="1">
    <location>
        <begin position="290"/>
        <end position="314"/>
    </location>
</feature>
<protein>
    <recommendedName>
        <fullName evidence="4">Low affinity iron transporter</fullName>
    </recommendedName>
</protein>
<dbReference type="Pfam" id="PF04120">
    <property type="entry name" value="Iron_permease"/>
    <property type="match status" value="3"/>
</dbReference>
<reference evidence="3" key="1">
    <citation type="journal article" date="2015" name="Genome Announc.">
        <title>Draft genome sequence of Talaromyces cellulolyticus strain Y-94, a source of lignocellulosic biomass-degrading enzymes.</title>
        <authorList>
            <person name="Fujii T."/>
            <person name="Koike H."/>
            <person name="Sawayama S."/>
            <person name="Yano S."/>
            <person name="Inoue H."/>
        </authorList>
    </citation>
    <scope>NUCLEOTIDE SEQUENCE [LARGE SCALE GENOMIC DNA]</scope>
    <source>
        <strain evidence="3">Y-94</strain>
    </source>
</reference>
<organism evidence="2 3">
    <name type="scientific">Talaromyces pinophilus</name>
    <name type="common">Penicillium pinophilum</name>
    <dbReference type="NCBI Taxonomy" id="128442"/>
    <lineage>
        <taxon>Eukaryota</taxon>
        <taxon>Fungi</taxon>
        <taxon>Dikarya</taxon>
        <taxon>Ascomycota</taxon>
        <taxon>Pezizomycotina</taxon>
        <taxon>Eurotiomycetes</taxon>
        <taxon>Eurotiomycetidae</taxon>
        <taxon>Eurotiales</taxon>
        <taxon>Trichocomaceae</taxon>
        <taxon>Talaromyces</taxon>
        <taxon>Talaromyces sect. Talaromyces</taxon>
    </lineage>
</organism>
<feature type="transmembrane region" description="Helical" evidence="1">
    <location>
        <begin position="430"/>
        <end position="450"/>
    </location>
</feature>
<evidence type="ECO:0000313" key="3">
    <source>
        <dbReference type="Proteomes" id="UP000053095"/>
    </source>
</evidence>
<feature type="transmembrane region" description="Helical" evidence="1">
    <location>
        <begin position="185"/>
        <end position="205"/>
    </location>
</feature>
<feature type="transmembrane region" description="Helical" evidence="1">
    <location>
        <begin position="405"/>
        <end position="424"/>
    </location>
</feature>
<evidence type="ECO:0000313" key="2">
    <source>
        <dbReference type="EMBL" id="GAM38316.1"/>
    </source>
</evidence>
<keyword evidence="3" id="KW-1185">Reference proteome</keyword>
<dbReference type="Proteomes" id="UP000053095">
    <property type="component" value="Unassembled WGS sequence"/>
</dbReference>
<accession>A0A6V8HB31</accession>
<comment type="caution">
    <text evidence="2">The sequence shown here is derived from an EMBL/GenBank/DDBJ whole genome shotgun (WGS) entry which is preliminary data.</text>
</comment>
<keyword evidence="1" id="KW-1133">Transmembrane helix</keyword>
<dbReference type="AlphaFoldDB" id="A0A6V8HB31"/>
<dbReference type="EMBL" id="DF933829">
    <property type="protein sequence ID" value="GAM38316.1"/>
    <property type="molecule type" value="Genomic_DNA"/>
</dbReference>
<evidence type="ECO:0000256" key="1">
    <source>
        <dbReference type="SAM" id="Phobius"/>
    </source>
</evidence>
<feature type="transmembrane region" description="Helical" evidence="1">
    <location>
        <begin position="217"/>
        <end position="237"/>
    </location>
</feature>
<proteinExistence type="predicted"/>
<feature type="transmembrane region" description="Helical" evidence="1">
    <location>
        <begin position="65"/>
        <end position="84"/>
    </location>
</feature>
<dbReference type="InterPro" id="IPR007251">
    <property type="entry name" value="Iron_permease_Fet4"/>
</dbReference>
<sequence>MIDRLLRLLRKPGSKNAVEGIAPTQRTTKRGDEGSDNITVYVMTPKRSILDRWLDWVVRASGSKFVFFAILAGLLTWALLGIPYGRTDTWQVLISDVQAIICYVFDSFLVRQQLNEYDNEIRAAAQVQSRLISHARMLNTLKKEINEHRRVSAISDDSPLDIQESESALPEDTKFGRAISVCAHILGHLVTSILFWVAVVVWIGIGPLRDWSNDWQLYMNSASSALMVFVFSFLANIHERHSTYMKRCLDAIFSVDSKLELKLRELTGDNLENQPMVIPPPKVNWIQRAIFYYAEFVGTLVGIAILLTVIVVWVVIGPVLKFSANWWLLIGTYAGLVGMNDAFVLRNMQGRLGGYVDAEHEKIDEEDENMFNLIALESPPSNKHADNSLTSRVSQIMCRISAHELTVVAGFLLLVGLVIGASVMRWSLTGQLLCNVPPSIIESFFMIVLITGHNQEQSRKVAGLQSMYERRLKLLSFVKRIELLRKSSTNPPQKLAVDSTFLRSVSRE</sequence>
<dbReference type="GO" id="GO:0055085">
    <property type="term" value="P:transmembrane transport"/>
    <property type="evidence" value="ECO:0007669"/>
    <property type="project" value="InterPro"/>
</dbReference>
<feature type="transmembrane region" description="Helical" evidence="1">
    <location>
        <begin position="326"/>
        <end position="345"/>
    </location>
</feature>